<gene>
    <name evidence="3" type="ORF">BCR37DRAFT_381822</name>
</gene>
<sequence>MSSGDAPSGDMSAEAQSILPPKSDLQASLRDKIVSHQQKAALEEEAQQTYAPIEYIVLVRLFAIQTTVYKALLLDHAPAIEAFCDNPTESAPMHELLRKLEQVCTHPGLISDDMPSTQMSEYDEAWYLVQSSSKFELLVELIEALRHQPVTLGVACSQGARRLLKIIFRGLRIRQTDPDIELADVSTQDASIGEAEVILLNDAIPRNVDLLIALEDTTLTFSRPTPMLRLMAPNTVEHAKREHAHLLSLVTAVTMLHEQTGSCATNVHDIVQRVTQFLCGEPLELDPLPALQTSSSLAKRKREDEEPVRPRILVTQIDGIEVHTEEPLTLSAFKSDAVATEPAQFISPFNLERRPSLLPTETISIWPRKTPDEERIAVLEADIERMMDRFDDLREECRVLGEQKEEAILQAATLQKRFERVLEEARQAKNDRSDLRQEIQKLQMPPLPEESAPEYLQVENTRLKSELERAKKSTESKAQDFEFVRQQYQQSSSAAAELSAEVTDLKAQVALLQNRQEGGLGYKLAVAQAQVARQAAQDEARELSLRNNVLIEQLRRMRDDRQAVRGRDRTRASSAQEVSTRKRVEKGGPSPLARLSVAALMSPAEPQVPLSSAAPVAVHPGKSQLGQVSSTSQTPPLRASPRHRFVQMNRSRTPF</sequence>
<feature type="region of interest" description="Disordered" evidence="2">
    <location>
        <begin position="607"/>
        <end position="655"/>
    </location>
</feature>
<feature type="region of interest" description="Disordered" evidence="2">
    <location>
        <begin position="1"/>
        <end position="21"/>
    </location>
</feature>
<dbReference type="GeneID" id="63786361"/>
<dbReference type="EMBL" id="MCFI01000016">
    <property type="protein sequence ID" value="ORY78954.1"/>
    <property type="molecule type" value="Genomic_DNA"/>
</dbReference>
<feature type="coiled-coil region" evidence="1">
    <location>
        <begin position="376"/>
        <end position="438"/>
    </location>
</feature>
<proteinExistence type="predicted"/>
<feature type="compositionally biased region" description="Polar residues" evidence="2">
    <location>
        <begin position="624"/>
        <end position="635"/>
    </location>
</feature>
<dbReference type="GO" id="GO:0070823">
    <property type="term" value="C:HDA1 complex"/>
    <property type="evidence" value="ECO:0007669"/>
    <property type="project" value="InterPro"/>
</dbReference>
<evidence type="ECO:0000256" key="1">
    <source>
        <dbReference type="SAM" id="Coils"/>
    </source>
</evidence>
<dbReference type="OrthoDB" id="3647690at2759"/>
<feature type="coiled-coil region" evidence="1">
    <location>
        <begin position="488"/>
        <end position="560"/>
    </location>
</feature>
<dbReference type="RefSeq" id="XP_040723586.1">
    <property type="nucleotide sequence ID" value="XM_040869762.1"/>
</dbReference>
<protein>
    <submittedName>
        <fullName evidence="3">Uncharacterized protein</fullName>
    </submittedName>
</protein>
<dbReference type="Gene3D" id="3.40.50.12360">
    <property type="match status" value="1"/>
</dbReference>
<accession>A0A1Y2F650</accession>
<dbReference type="Pfam" id="PF11496">
    <property type="entry name" value="HDA2-3"/>
    <property type="match status" value="1"/>
</dbReference>
<keyword evidence="4" id="KW-1185">Reference proteome</keyword>
<feature type="compositionally biased region" description="Basic and acidic residues" evidence="2">
    <location>
        <begin position="561"/>
        <end position="571"/>
    </location>
</feature>
<feature type="region of interest" description="Disordered" evidence="2">
    <location>
        <begin position="561"/>
        <end position="590"/>
    </location>
</feature>
<name>A0A1Y2F650_PROLT</name>
<reference evidence="3 4" key="1">
    <citation type="submission" date="2016-07" db="EMBL/GenBank/DDBJ databases">
        <title>Pervasive Adenine N6-methylation of Active Genes in Fungi.</title>
        <authorList>
            <consortium name="DOE Joint Genome Institute"/>
            <person name="Mondo S.J."/>
            <person name="Dannebaum R.O."/>
            <person name="Kuo R.C."/>
            <person name="Labutti K."/>
            <person name="Haridas S."/>
            <person name="Kuo A."/>
            <person name="Salamov A."/>
            <person name="Ahrendt S.R."/>
            <person name="Lipzen A."/>
            <person name="Sullivan W."/>
            <person name="Andreopoulos W.B."/>
            <person name="Clum A."/>
            <person name="Lindquist E."/>
            <person name="Daum C."/>
            <person name="Ramamoorthy G.K."/>
            <person name="Gryganskyi A."/>
            <person name="Culley D."/>
            <person name="Magnuson J.K."/>
            <person name="James T.Y."/>
            <person name="O'Malley M.A."/>
            <person name="Stajich J.E."/>
            <person name="Spatafora J.W."/>
            <person name="Visel A."/>
            <person name="Grigoriev I.V."/>
        </authorList>
    </citation>
    <scope>NUCLEOTIDE SEQUENCE [LARGE SCALE GENOMIC DNA]</scope>
    <source>
        <strain evidence="3 4">12-1054</strain>
    </source>
</reference>
<organism evidence="3 4">
    <name type="scientific">Protomyces lactucae-debilis</name>
    <dbReference type="NCBI Taxonomy" id="2754530"/>
    <lineage>
        <taxon>Eukaryota</taxon>
        <taxon>Fungi</taxon>
        <taxon>Dikarya</taxon>
        <taxon>Ascomycota</taxon>
        <taxon>Taphrinomycotina</taxon>
        <taxon>Taphrinomycetes</taxon>
        <taxon>Taphrinales</taxon>
        <taxon>Protomycetaceae</taxon>
        <taxon>Protomyces</taxon>
    </lineage>
</organism>
<dbReference type="AlphaFoldDB" id="A0A1Y2F650"/>
<evidence type="ECO:0000313" key="3">
    <source>
        <dbReference type="EMBL" id="ORY78954.1"/>
    </source>
</evidence>
<evidence type="ECO:0000313" key="4">
    <source>
        <dbReference type="Proteomes" id="UP000193685"/>
    </source>
</evidence>
<dbReference type="InterPro" id="IPR021006">
    <property type="entry name" value="Hda2/3"/>
</dbReference>
<dbReference type="STRING" id="56484.A0A1Y2F650"/>
<comment type="caution">
    <text evidence="3">The sequence shown here is derived from an EMBL/GenBank/DDBJ whole genome shotgun (WGS) entry which is preliminary data.</text>
</comment>
<evidence type="ECO:0000256" key="2">
    <source>
        <dbReference type="SAM" id="MobiDB-lite"/>
    </source>
</evidence>
<dbReference type="InterPro" id="IPR038609">
    <property type="entry name" value="HDA1_su2/3_sf"/>
</dbReference>
<dbReference type="Proteomes" id="UP000193685">
    <property type="component" value="Unassembled WGS sequence"/>
</dbReference>
<keyword evidence="1" id="KW-0175">Coiled coil</keyword>